<reference evidence="2 3" key="1">
    <citation type="submission" date="2024-09" db="EMBL/GenBank/DDBJ databases">
        <authorList>
            <person name="Sun Q."/>
            <person name="Mori K."/>
        </authorList>
    </citation>
    <scope>NUCLEOTIDE SEQUENCE [LARGE SCALE GENOMIC DNA]</scope>
    <source>
        <strain evidence="2 3">NCAIM B.02415</strain>
    </source>
</reference>
<keyword evidence="3" id="KW-1185">Reference proteome</keyword>
<name>A0ABV6L6T5_9SPHI</name>
<keyword evidence="1" id="KW-0812">Transmembrane</keyword>
<dbReference type="EMBL" id="JBHLTS010000022">
    <property type="protein sequence ID" value="MFC0515174.1"/>
    <property type="molecule type" value="Genomic_DNA"/>
</dbReference>
<sequence length="147" mass="16148">MNLFEGEKIITTTDNNVIILTTHRIRSTNSLGWGHRETTSMMLDMVSSIKTTCNSYPILLVIAAIIGIGGFILGNQNNSSYGVSFTIVLAIILVSIYFVTRKHVCMIASSGGSRIVFATSNMSHDGLINFIDRVEEAKYRSTLRAVV</sequence>
<protein>
    <submittedName>
        <fullName evidence="2">Uncharacterized protein</fullName>
    </submittedName>
</protein>
<dbReference type="RefSeq" id="WP_377023012.1">
    <property type="nucleotide sequence ID" value="NZ_JBHLTS010000022.1"/>
</dbReference>
<dbReference type="Proteomes" id="UP001589828">
    <property type="component" value="Unassembled WGS sequence"/>
</dbReference>
<keyword evidence="1" id="KW-1133">Transmembrane helix</keyword>
<accession>A0ABV6L6T5</accession>
<evidence type="ECO:0000313" key="2">
    <source>
        <dbReference type="EMBL" id="MFC0515174.1"/>
    </source>
</evidence>
<evidence type="ECO:0000256" key="1">
    <source>
        <dbReference type="SAM" id="Phobius"/>
    </source>
</evidence>
<gene>
    <name evidence="2" type="ORF">ACFFGT_13225</name>
</gene>
<evidence type="ECO:0000313" key="3">
    <source>
        <dbReference type="Proteomes" id="UP001589828"/>
    </source>
</evidence>
<comment type="caution">
    <text evidence="2">The sequence shown here is derived from an EMBL/GenBank/DDBJ whole genome shotgun (WGS) entry which is preliminary data.</text>
</comment>
<keyword evidence="1" id="KW-0472">Membrane</keyword>
<feature type="transmembrane region" description="Helical" evidence="1">
    <location>
        <begin position="80"/>
        <end position="99"/>
    </location>
</feature>
<feature type="transmembrane region" description="Helical" evidence="1">
    <location>
        <begin position="55"/>
        <end position="74"/>
    </location>
</feature>
<organism evidence="2 3">
    <name type="scientific">Mucilaginibacter angelicae</name>
    <dbReference type="NCBI Taxonomy" id="869718"/>
    <lineage>
        <taxon>Bacteria</taxon>
        <taxon>Pseudomonadati</taxon>
        <taxon>Bacteroidota</taxon>
        <taxon>Sphingobacteriia</taxon>
        <taxon>Sphingobacteriales</taxon>
        <taxon>Sphingobacteriaceae</taxon>
        <taxon>Mucilaginibacter</taxon>
    </lineage>
</organism>
<proteinExistence type="predicted"/>